<proteinExistence type="predicted"/>
<keyword evidence="1" id="KW-0812">Transmembrane</keyword>
<feature type="transmembrane region" description="Helical" evidence="1">
    <location>
        <begin position="14"/>
        <end position="37"/>
    </location>
</feature>
<accession>A0A1G1XP75</accession>
<organism evidence="2 3">
    <name type="scientific">Candidatus Buchananbacteria bacterium RBG_13_36_9</name>
    <dbReference type="NCBI Taxonomy" id="1797530"/>
    <lineage>
        <taxon>Bacteria</taxon>
        <taxon>Candidatus Buchananiibacteriota</taxon>
    </lineage>
</organism>
<sequence>MPIKDELLKRKKQIWIVLILLIILIIAAIIYLLLMFFKEPQTIINENINQASIPTPQIITPSTFNVGDSRILADVEALSNVPLTTEEEKQNITFIASSFAERFGSYSNQSNYQNFDELSTFMTASVQKWVAEYKQQLIKENPSINTYYALETKAISTDIRNLDETTGQGEILVKTQRQEFNNTINNPRVFYQDILLQLLKVNNEWKVNGIYWQ</sequence>
<evidence type="ECO:0000313" key="3">
    <source>
        <dbReference type="Proteomes" id="UP000176498"/>
    </source>
</evidence>
<gene>
    <name evidence="2" type="ORF">A2Y82_02825</name>
</gene>
<protein>
    <recommendedName>
        <fullName evidence="4">Tim44-like domain-containing protein</fullName>
    </recommendedName>
</protein>
<evidence type="ECO:0008006" key="4">
    <source>
        <dbReference type="Google" id="ProtNLM"/>
    </source>
</evidence>
<dbReference type="Proteomes" id="UP000176498">
    <property type="component" value="Unassembled WGS sequence"/>
</dbReference>
<comment type="caution">
    <text evidence="2">The sequence shown here is derived from an EMBL/GenBank/DDBJ whole genome shotgun (WGS) entry which is preliminary data.</text>
</comment>
<evidence type="ECO:0000256" key="1">
    <source>
        <dbReference type="SAM" id="Phobius"/>
    </source>
</evidence>
<evidence type="ECO:0000313" key="2">
    <source>
        <dbReference type="EMBL" id="OGY41781.1"/>
    </source>
</evidence>
<dbReference type="EMBL" id="MHHZ01000014">
    <property type="protein sequence ID" value="OGY41781.1"/>
    <property type="molecule type" value="Genomic_DNA"/>
</dbReference>
<keyword evidence="1" id="KW-1133">Transmembrane helix</keyword>
<reference evidence="2 3" key="1">
    <citation type="journal article" date="2016" name="Nat. Commun.">
        <title>Thousands of microbial genomes shed light on interconnected biogeochemical processes in an aquifer system.</title>
        <authorList>
            <person name="Anantharaman K."/>
            <person name="Brown C.T."/>
            <person name="Hug L.A."/>
            <person name="Sharon I."/>
            <person name="Castelle C.J."/>
            <person name="Probst A.J."/>
            <person name="Thomas B.C."/>
            <person name="Singh A."/>
            <person name="Wilkins M.J."/>
            <person name="Karaoz U."/>
            <person name="Brodie E.L."/>
            <person name="Williams K.H."/>
            <person name="Hubbard S.S."/>
            <person name="Banfield J.F."/>
        </authorList>
    </citation>
    <scope>NUCLEOTIDE SEQUENCE [LARGE SCALE GENOMIC DNA]</scope>
</reference>
<name>A0A1G1XP75_9BACT</name>
<keyword evidence="1" id="KW-0472">Membrane</keyword>
<dbReference type="AlphaFoldDB" id="A0A1G1XP75"/>